<evidence type="ECO:0000313" key="8">
    <source>
        <dbReference type="Proteomes" id="UP001596540"/>
    </source>
</evidence>
<dbReference type="Proteomes" id="UP001596540">
    <property type="component" value="Unassembled WGS sequence"/>
</dbReference>
<dbReference type="InterPro" id="IPR009057">
    <property type="entry name" value="Homeodomain-like_sf"/>
</dbReference>
<dbReference type="RefSeq" id="WP_379872693.1">
    <property type="nucleotide sequence ID" value="NZ_JBHTBH010000010.1"/>
</dbReference>
<evidence type="ECO:0000256" key="4">
    <source>
        <dbReference type="PROSITE-ProRule" id="PRU00335"/>
    </source>
</evidence>
<comment type="caution">
    <text evidence="7">The sequence shown here is derived from an EMBL/GenBank/DDBJ whole genome shotgun (WGS) entry which is preliminary data.</text>
</comment>
<dbReference type="SUPFAM" id="SSF48498">
    <property type="entry name" value="Tetracyclin repressor-like, C-terminal domain"/>
    <property type="match status" value="1"/>
</dbReference>
<proteinExistence type="predicted"/>
<evidence type="ECO:0000256" key="3">
    <source>
        <dbReference type="ARBA" id="ARBA00023163"/>
    </source>
</evidence>
<evidence type="ECO:0000256" key="5">
    <source>
        <dbReference type="SAM" id="MobiDB-lite"/>
    </source>
</evidence>
<dbReference type="InterPro" id="IPR036271">
    <property type="entry name" value="Tet_transcr_reg_TetR-rel_C_sf"/>
</dbReference>
<feature type="compositionally biased region" description="Low complexity" evidence="5">
    <location>
        <begin position="9"/>
        <end position="18"/>
    </location>
</feature>
<dbReference type="EMBL" id="JBHTBH010000010">
    <property type="protein sequence ID" value="MFC7330046.1"/>
    <property type="molecule type" value="Genomic_DNA"/>
</dbReference>
<gene>
    <name evidence="7" type="ORF">ACFQRF_20155</name>
</gene>
<keyword evidence="8" id="KW-1185">Reference proteome</keyword>
<evidence type="ECO:0000256" key="1">
    <source>
        <dbReference type="ARBA" id="ARBA00023015"/>
    </source>
</evidence>
<dbReference type="PANTHER" id="PTHR30055:SF234">
    <property type="entry name" value="HTH-TYPE TRANSCRIPTIONAL REGULATOR BETI"/>
    <property type="match status" value="1"/>
</dbReference>
<dbReference type="InterPro" id="IPR050109">
    <property type="entry name" value="HTH-type_TetR-like_transc_reg"/>
</dbReference>
<dbReference type="Gene3D" id="1.10.357.10">
    <property type="entry name" value="Tetracycline Repressor, domain 2"/>
    <property type="match status" value="1"/>
</dbReference>
<organism evidence="7 8">
    <name type="scientific">Marinactinospora rubrisoli</name>
    <dbReference type="NCBI Taxonomy" id="2715399"/>
    <lineage>
        <taxon>Bacteria</taxon>
        <taxon>Bacillati</taxon>
        <taxon>Actinomycetota</taxon>
        <taxon>Actinomycetes</taxon>
        <taxon>Streptosporangiales</taxon>
        <taxon>Nocardiopsidaceae</taxon>
        <taxon>Marinactinospora</taxon>
    </lineage>
</organism>
<dbReference type="InterPro" id="IPR049445">
    <property type="entry name" value="TetR_SbtR-like_C"/>
</dbReference>
<keyword evidence="2 4" id="KW-0238">DNA-binding</keyword>
<dbReference type="PROSITE" id="PS50977">
    <property type="entry name" value="HTH_TETR_2"/>
    <property type="match status" value="1"/>
</dbReference>
<name>A0ABW2KJC6_9ACTN</name>
<evidence type="ECO:0000256" key="2">
    <source>
        <dbReference type="ARBA" id="ARBA00023125"/>
    </source>
</evidence>
<feature type="domain" description="HTH tetR-type" evidence="6">
    <location>
        <begin position="36"/>
        <end position="95"/>
    </location>
</feature>
<dbReference type="PRINTS" id="PR00455">
    <property type="entry name" value="HTHTETR"/>
</dbReference>
<keyword evidence="3" id="KW-0804">Transcription</keyword>
<dbReference type="InterPro" id="IPR001647">
    <property type="entry name" value="HTH_TetR"/>
</dbReference>
<evidence type="ECO:0000259" key="6">
    <source>
        <dbReference type="PROSITE" id="PS50977"/>
    </source>
</evidence>
<reference evidence="8" key="1">
    <citation type="journal article" date="2019" name="Int. J. Syst. Evol. Microbiol.">
        <title>The Global Catalogue of Microorganisms (GCM) 10K type strain sequencing project: providing services to taxonomists for standard genome sequencing and annotation.</title>
        <authorList>
            <consortium name="The Broad Institute Genomics Platform"/>
            <consortium name="The Broad Institute Genome Sequencing Center for Infectious Disease"/>
            <person name="Wu L."/>
            <person name="Ma J."/>
        </authorList>
    </citation>
    <scope>NUCLEOTIDE SEQUENCE [LARGE SCALE GENOMIC DNA]</scope>
    <source>
        <strain evidence="8">CGMCC 4.7382</strain>
    </source>
</reference>
<feature type="DNA-binding region" description="H-T-H motif" evidence="4">
    <location>
        <begin position="58"/>
        <end position="77"/>
    </location>
</feature>
<dbReference type="Pfam" id="PF00440">
    <property type="entry name" value="TetR_N"/>
    <property type="match status" value="1"/>
</dbReference>
<keyword evidence="1" id="KW-0805">Transcription regulation</keyword>
<dbReference type="PANTHER" id="PTHR30055">
    <property type="entry name" value="HTH-TYPE TRANSCRIPTIONAL REGULATOR RUTR"/>
    <property type="match status" value="1"/>
</dbReference>
<protein>
    <submittedName>
        <fullName evidence="7">TetR/AcrR family transcriptional regulator</fullName>
    </submittedName>
</protein>
<accession>A0ABW2KJC6</accession>
<evidence type="ECO:0000313" key="7">
    <source>
        <dbReference type="EMBL" id="MFC7330046.1"/>
    </source>
</evidence>
<sequence>MGRERIEPGGRPAAAAAGGAAGGRETSARPLRADARRNVDALLTAAKAVFATSGVDAPVREIAAKAGVGLGTLYRHFPHRSDLITAVFRHEVDACADEAPVLAAEYGPGEALERWLYRYADFIATKRGLAAALYSGDPAFDALPAYFDARFRPALGSLLASAAAAGEIRGDLEAMELLQAVANLCLPTDADRPGHPRRVIALLIDGLRYGAGDRRHSGHRR</sequence>
<feature type="region of interest" description="Disordered" evidence="5">
    <location>
        <begin position="1"/>
        <end position="31"/>
    </location>
</feature>
<dbReference type="SUPFAM" id="SSF46689">
    <property type="entry name" value="Homeodomain-like"/>
    <property type="match status" value="1"/>
</dbReference>
<dbReference type="Pfam" id="PF21597">
    <property type="entry name" value="TetR_C_43"/>
    <property type="match status" value="1"/>
</dbReference>